<dbReference type="GO" id="GO:0004930">
    <property type="term" value="F:G protein-coupled receptor activity"/>
    <property type="evidence" value="ECO:0007669"/>
    <property type="project" value="InterPro"/>
</dbReference>
<evidence type="ECO:0000256" key="4">
    <source>
        <dbReference type="ARBA" id="ARBA00023136"/>
    </source>
</evidence>
<evidence type="ECO:0000256" key="3">
    <source>
        <dbReference type="ARBA" id="ARBA00022989"/>
    </source>
</evidence>
<keyword evidence="2 5" id="KW-0812">Transmembrane</keyword>
<dbReference type="Pfam" id="PF00001">
    <property type="entry name" value="7tm_1"/>
    <property type="match status" value="1"/>
</dbReference>
<evidence type="ECO:0000256" key="5">
    <source>
        <dbReference type="SAM" id="Phobius"/>
    </source>
</evidence>
<feature type="transmembrane region" description="Helical" evidence="5">
    <location>
        <begin position="128"/>
        <end position="149"/>
    </location>
</feature>
<gene>
    <name evidence="6" type="ORF">P879_00218</name>
    <name evidence="7" type="ORF">P879_00219</name>
</gene>
<comment type="caution">
    <text evidence="7">The sequence shown here is derived from an EMBL/GenBank/DDBJ whole genome shotgun (WGS) entry which is preliminary data.</text>
</comment>
<evidence type="ECO:0000313" key="7">
    <source>
        <dbReference type="EMBL" id="KAF8571120.1"/>
    </source>
</evidence>
<dbReference type="SUPFAM" id="SSF81321">
    <property type="entry name" value="Family A G protein-coupled receptor-like"/>
    <property type="match status" value="1"/>
</dbReference>
<evidence type="ECO:0000256" key="2">
    <source>
        <dbReference type="ARBA" id="ARBA00022692"/>
    </source>
</evidence>
<name>A0A8T0DU54_9TREM</name>
<evidence type="ECO:0000313" key="6">
    <source>
        <dbReference type="EMBL" id="KAF8571119.1"/>
    </source>
</evidence>
<reference evidence="7 8" key="1">
    <citation type="submission" date="2019-07" db="EMBL/GenBank/DDBJ databases">
        <title>Annotation for the trematode Paragonimus westermani.</title>
        <authorList>
            <person name="Choi Y.-J."/>
        </authorList>
    </citation>
    <scope>NUCLEOTIDE SEQUENCE [LARGE SCALE GENOMIC DNA]</scope>
    <source>
        <strain evidence="7">180907_Pwestermani</strain>
    </source>
</reference>
<dbReference type="GO" id="GO:0016020">
    <property type="term" value="C:membrane"/>
    <property type="evidence" value="ECO:0007669"/>
    <property type="project" value="UniProtKB-SubCell"/>
</dbReference>
<proteinExistence type="predicted"/>
<evidence type="ECO:0000313" key="8">
    <source>
        <dbReference type="Proteomes" id="UP000699462"/>
    </source>
</evidence>
<dbReference type="OrthoDB" id="6283082at2759"/>
<accession>A0A8T0DU54</accession>
<dbReference type="InterPro" id="IPR000276">
    <property type="entry name" value="GPCR_Rhodpsn"/>
</dbReference>
<dbReference type="PANTHER" id="PTHR45698:SF1">
    <property type="entry name" value="TRACE AMINE-ASSOCIATED RECEPTOR 13C-LIKE"/>
    <property type="match status" value="1"/>
</dbReference>
<sequence length="318" mass="36767">MLYYSKLQWKLMNTSVSLLCIFGIVMNVIAFACMRYVRTQFMASRFLLHGHFVINVFGCVTLLAYLGTFNMNLHQTDYVDAVVCYLWMSYMPLWLVVSISLANLMCISFDRFWAVVYFRSYPHLSKSYILSLYLFQFVYTVLLVVPILLYSECSSDEAVWRDRVMEMHIILGFLLGFLIPGLLNCAFQVRVLLSIYRLTATETTTQTATNSTGHSDARLAIKFDANTMAITMVTVVMNVNYFVSRIYPQLQQLLVILQVLPQSPMHDWENPLIFPFGVSFCVEPFFIMLSSPTVRELLRVKCEHIVSVLHRYIIPCKS</sequence>
<feature type="transmembrane region" description="Helical" evidence="5">
    <location>
        <begin position="46"/>
        <end position="67"/>
    </location>
</feature>
<feature type="transmembrane region" description="Helical" evidence="5">
    <location>
        <begin position="87"/>
        <end position="107"/>
    </location>
</feature>
<dbReference type="Gene3D" id="1.20.1070.10">
    <property type="entry name" value="Rhodopsin 7-helix transmembrane proteins"/>
    <property type="match status" value="1"/>
</dbReference>
<dbReference type="EMBL" id="JTDF01000698">
    <property type="protein sequence ID" value="KAF8571119.1"/>
    <property type="molecule type" value="Genomic_DNA"/>
</dbReference>
<feature type="transmembrane region" description="Helical" evidence="5">
    <location>
        <begin position="12"/>
        <end position="34"/>
    </location>
</feature>
<keyword evidence="4 5" id="KW-0472">Membrane</keyword>
<dbReference type="Proteomes" id="UP000699462">
    <property type="component" value="Unassembled WGS sequence"/>
</dbReference>
<keyword evidence="8" id="KW-1185">Reference proteome</keyword>
<feature type="transmembrane region" description="Helical" evidence="5">
    <location>
        <begin position="169"/>
        <end position="187"/>
    </location>
</feature>
<comment type="subcellular location">
    <subcellularLocation>
        <location evidence="1">Membrane</location>
    </subcellularLocation>
</comment>
<keyword evidence="3 5" id="KW-1133">Transmembrane helix</keyword>
<dbReference type="EMBL" id="JTDF01000698">
    <property type="protein sequence ID" value="KAF8571120.1"/>
    <property type="molecule type" value="Genomic_DNA"/>
</dbReference>
<evidence type="ECO:0008006" key="9">
    <source>
        <dbReference type="Google" id="ProtNLM"/>
    </source>
</evidence>
<evidence type="ECO:0000256" key="1">
    <source>
        <dbReference type="ARBA" id="ARBA00004370"/>
    </source>
</evidence>
<dbReference type="PROSITE" id="PS51257">
    <property type="entry name" value="PROKAR_LIPOPROTEIN"/>
    <property type="match status" value="1"/>
</dbReference>
<organism evidence="7 8">
    <name type="scientific">Paragonimus westermani</name>
    <dbReference type="NCBI Taxonomy" id="34504"/>
    <lineage>
        <taxon>Eukaryota</taxon>
        <taxon>Metazoa</taxon>
        <taxon>Spiralia</taxon>
        <taxon>Lophotrochozoa</taxon>
        <taxon>Platyhelminthes</taxon>
        <taxon>Trematoda</taxon>
        <taxon>Digenea</taxon>
        <taxon>Plagiorchiida</taxon>
        <taxon>Troglotremata</taxon>
        <taxon>Troglotrematidae</taxon>
        <taxon>Paragonimus</taxon>
    </lineage>
</organism>
<dbReference type="AlphaFoldDB" id="A0A8T0DU54"/>
<protein>
    <recommendedName>
        <fullName evidence="9">G-protein coupled receptors family 1 profile domain-containing protein</fullName>
    </recommendedName>
</protein>
<dbReference type="PANTHER" id="PTHR45698">
    <property type="entry name" value="TRACE AMINE-ASSOCIATED RECEPTOR 19N-RELATED"/>
    <property type="match status" value="1"/>
</dbReference>